<feature type="compositionally biased region" description="Polar residues" evidence="1">
    <location>
        <begin position="112"/>
        <end position="127"/>
    </location>
</feature>
<feature type="compositionally biased region" description="Polar residues" evidence="1">
    <location>
        <begin position="574"/>
        <end position="583"/>
    </location>
</feature>
<feature type="compositionally biased region" description="Basic and acidic residues" evidence="1">
    <location>
        <begin position="535"/>
        <end position="559"/>
    </location>
</feature>
<dbReference type="EMBL" id="AZJI01000004">
    <property type="protein sequence ID" value="ETD24089.1"/>
    <property type="molecule type" value="Genomic_DNA"/>
</dbReference>
<feature type="compositionally biased region" description="Polar residues" evidence="1">
    <location>
        <begin position="23"/>
        <end position="34"/>
    </location>
</feature>
<name>V8C9Q4_9HELI</name>
<dbReference type="Gene3D" id="3.30.750.140">
    <property type="match status" value="1"/>
</dbReference>
<feature type="compositionally biased region" description="Polar residues" evidence="1">
    <location>
        <begin position="67"/>
        <end position="91"/>
    </location>
</feature>
<feature type="compositionally biased region" description="Low complexity" evidence="1">
    <location>
        <begin position="739"/>
        <end position="758"/>
    </location>
</feature>
<feature type="region of interest" description="Disordered" evidence="1">
    <location>
        <begin position="166"/>
        <end position="187"/>
    </location>
</feature>
<dbReference type="Pfam" id="PF02120">
    <property type="entry name" value="Flg_hook"/>
    <property type="match status" value="1"/>
</dbReference>
<evidence type="ECO:0000259" key="2">
    <source>
        <dbReference type="Pfam" id="PF02120"/>
    </source>
</evidence>
<feature type="region of interest" description="Disordered" evidence="1">
    <location>
        <begin position="738"/>
        <end position="781"/>
    </location>
</feature>
<feature type="region of interest" description="Disordered" evidence="1">
    <location>
        <begin position="533"/>
        <end position="583"/>
    </location>
</feature>
<feature type="compositionally biased region" description="Polar residues" evidence="1">
    <location>
        <begin position="290"/>
        <end position="330"/>
    </location>
</feature>
<organism evidence="3 4">
    <name type="scientific">Helicobacter macacae MIT 99-5501</name>
    <dbReference type="NCBI Taxonomy" id="1357400"/>
    <lineage>
        <taxon>Bacteria</taxon>
        <taxon>Pseudomonadati</taxon>
        <taxon>Campylobacterota</taxon>
        <taxon>Epsilonproteobacteria</taxon>
        <taxon>Campylobacterales</taxon>
        <taxon>Helicobacteraceae</taxon>
        <taxon>Helicobacter</taxon>
    </lineage>
</organism>
<feature type="region of interest" description="Disordered" evidence="1">
    <location>
        <begin position="611"/>
        <end position="648"/>
    </location>
</feature>
<feature type="region of interest" description="Disordered" evidence="1">
    <location>
        <begin position="1"/>
        <end position="146"/>
    </location>
</feature>
<dbReference type="AlphaFoldDB" id="V8C9Q4"/>
<sequence>MLEQVNHLQSVKKAPFEADILPSQKSQKLSQNGAESGALDFKNALQKSIQSTKSKDAPQGNAKPKSTKQNELNDTKATLPNALSSTLSNKANPLAHKNKTSSDDEYLLQNALHKSQISPKDTLNTLEKNQHTKKPSLDSSKTHTQDFAQDSITSDMFQNALLKDKITPKNALGSSEKSSVESTKKHANALNSIAQNSTKAIHSLESSESLDEALQEPTQALQDALEKRDTQTPKKDLNQMARNKNQEETFLSKITQNKVQNKTNEYVANSADEAGEAGEAGRDELKSLATPPSVQNIPTASTQNSTKTNPQNLAKSLESSASNSAQTPANPTLQTVASKAKELGLNPSNISYQESQEATPSAKVDEANATKKVSKVATQASQASGVKTYFDDDEALRPVFDILESFDAKNAARRRASNASASIKYVQNGEDKIAVIERGKSLPKAITASRIKNERQEKIFEQIQKDLLAGKELNLSQIERELSKLENGLFDDKTEAINPLKQTPKGIKPSIAQSTQASASIATSAGLSVASALSKDSKDSSKDSKGFASKGTKEAKESSKAGTQSTLAKEPSEPLSSTQQRQESILERNLATPQFVQNDEQEAFNETLLAQKAQKQESSEAKAESKSEAKTLTSNATSTNSLRSEARTNNINAREALSSFVNQFEQEVKKFKPPMRQISMELSPKELGNIELTITQRGNSLHISVVSNPQALQLFAQNHGELRQNLLNAGFEGVDLSFSSSNGQSGQSGGQNQDSEQNQKGEANSLDSLAQKSQNSAEGEILAMEITLPRYA</sequence>
<accession>V8C9Q4</accession>
<evidence type="ECO:0000256" key="1">
    <source>
        <dbReference type="SAM" id="MobiDB-lite"/>
    </source>
</evidence>
<dbReference type="InterPro" id="IPR038610">
    <property type="entry name" value="FliK-like_C_sf"/>
</dbReference>
<dbReference type="OrthoDB" id="5362877at2"/>
<feature type="compositionally biased region" description="Low complexity" evidence="1">
    <location>
        <begin position="630"/>
        <end position="643"/>
    </location>
</feature>
<dbReference type="InterPro" id="IPR021136">
    <property type="entry name" value="Flagellar_hook_control-like_C"/>
</dbReference>
<dbReference type="STRING" id="1357400.HMPREF2086_00836"/>
<feature type="compositionally biased region" description="Polar residues" evidence="1">
    <location>
        <begin position="760"/>
        <end position="777"/>
    </location>
</feature>
<evidence type="ECO:0000313" key="3">
    <source>
        <dbReference type="EMBL" id="ETD24089.1"/>
    </source>
</evidence>
<dbReference type="HOGENOM" id="CLU_375873_0_0_7"/>
<proteinExistence type="predicted"/>
<reference evidence="3 4" key="1">
    <citation type="journal article" date="2014" name="Genome Announc.">
        <title>Draft genome sequences of six enterohepatic helicobacter species isolated from humans and one from rhesus macaques.</title>
        <authorList>
            <person name="Shen Z."/>
            <person name="Sheh A."/>
            <person name="Young S.K."/>
            <person name="Abouelliel A."/>
            <person name="Ward D.V."/>
            <person name="Earl A.M."/>
            <person name="Fox J.G."/>
        </authorList>
    </citation>
    <scope>NUCLEOTIDE SEQUENCE [LARGE SCALE GENOMIC DNA]</scope>
    <source>
        <strain evidence="3 4">MIT 99-5501</strain>
    </source>
</reference>
<feature type="domain" description="Flagellar hook-length control protein-like C-terminal" evidence="2">
    <location>
        <begin position="666"/>
        <end position="746"/>
    </location>
</feature>
<keyword evidence="4" id="KW-1185">Reference proteome</keyword>
<comment type="caution">
    <text evidence="3">The sequence shown here is derived from an EMBL/GenBank/DDBJ whole genome shotgun (WGS) entry which is preliminary data.</text>
</comment>
<dbReference type="eggNOG" id="COG3144">
    <property type="taxonomic scope" value="Bacteria"/>
</dbReference>
<protein>
    <recommendedName>
        <fullName evidence="2">Flagellar hook-length control protein-like C-terminal domain-containing protein</fullName>
    </recommendedName>
</protein>
<evidence type="ECO:0000313" key="4">
    <source>
        <dbReference type="Proteomes" id="UP000018731"/>
    </source>
</evidence>
<dbReference type="Proteomes" id="UP000018731">
    <property type="component" value="Unassembled WGS sequence"/>
</dbReference>
<dbReference type="RefSeq" id="WP_023927560.1">
    <property type="nucleotide sequence ID" value="NZ_KI669454.1"/>
</dbReference>
<feature type="region of interest" description="Disordered" evidence="1">
    <location>
        <begin position="269"/>
        <end position="330"/>
    </location>
</feature>
<feature type="compositionally biased region" description="Basic and acidic residues" evidence="1">
    <location>
        <begin position="614"/>
        <end position="629"/>
    </location>
</feature>
<feature type="compositionally biased region" description="Basic and acidic residues" evidence="1">
    <location>
        <begin position="224"/>
        <end position="237"/>
    </location>
</feature>
<dbReference type="CDD" id="cd17470">
    <property type="entry name" value="T3SS_Flik_C"/>
    <property type="match status" value="1"/>
</dbReference>
<feature type="region of interest" description="Disordered" evidence="1">
    <location>
        <begin position="200"/>
        <end position="245"/>
    </location>
</feature>
<gene>
    <name evidence="3" type="ORF">HMPREF2086_00836</name>
</gene>
<dbReference type="PATRIC" id="fig|1357400.3.peg.1152"/>